<evidence type="ECO:0000256" key="5">
    <source>
        <dbReference type="ARBA" id="ARBA00022840"/>
    </source>
</evidence>
<dbReference type="Pfam" id="PF01171">
    <property type="entry name" value="ATP_bind_3"/>
    <property type="match status" value="1"/>
</dbReference>
<dbReference type="InterPro" id="IPR012795">
    <property type="entry name" value="tRNA_Ile_lys_synt_N"/>
</dbReference>
<evidence type="ECO:0000256" key="2">
    <source>
        <dbReference type="ARBA" id="ARBA00022598"/>
    </source>
</evidence>
<dbReference type="InterPro" id="IPR011063">
    <property type="entry name" value="TilS/TtcA_N"/>
</dbReference>
<feature type="domain" description="tRNA(Ile)-lysidine/2-thiocytidine synthase N-terminal" evidence="7">
    <location>
        <begin position="2"/>
        <end position="168"/>
    </location>
</feature>
<evidence type="ECO:0000313" key="8">
    <source>
        <dbReference type="EMBL" id="SVA02244.1"/>
    </source>
</evidence>
<comment type="catalytic activity">
    <reaction evidence="6">
        <text>cytidine(34) in tRNA(Ile2) + L-lysine + ATP = lysidine(34) in tRNA(Ile2) + AMP + diphosphate + H(+)</text>
        <dbReference type="Rhea" id="RHEA:43744"/>
        <dbReference type="Rhea" id="RHEA-COMP:10625"/>
        <dbReference type="Rhea" id="RHEA-COMP:10670"/>
        <dbReference type="ChEBI" id="CHEBI:15378"/>
        <dbReference type="ChEBI" id="CHEBI:30616"/>
        <dbReference type="ChEBI" id="CHEBI:32551"/>
        <dbReference type="ChEBI" id="CHEBI:33019"/>
        <dbReference type="ChEBI" id="CHEBI:82748"/>
        <dbReference type="ChEBI" id="CHEBI:83665"/>
        <dbReference type="ChEBI" id="CHEBI:456215"/>
        <dbReference type="EC" id="6.3.4.19"/>
    </reaction>
</comment>
<dbReference type="InterPro" id="IPR014729">
    <property type="entry name" value="Rossmann-like_a/b/a_fold"/>
</dbReference>
<dbReference type="SUPFAM" id="SSF52402">
    <property type="entry name" value="Adenine nucleotide alpha hydrolases-like"/>
    <property type="match status" value="1"/>
</dbReference>
<keyword evidence="3" id="KW-0819">tRNA processing</keyword>
<organism evidence="8">
    <name type="scientific">marine metagenome</name>
    <dbReference type="NCBI Taxonomy" id="408172"/>
    <lineage>
        <taxon>unclassified sequences</taxon>
        <taxon>metagenomes</taxon>
        <taxon>ecological metagenomes</taxon>
    </lineage>
</organism>
<dbReference type="EMBL" id="UINC01002986">
    <property type="protein sequence ID" value="SVA02244.1"/>
    <property type="molecule type" value="Genomic_DNA"/>
</dbReference>
<evidence type="ECO:0000256" key="3">
    <source>
        <dbReference type="ARBA" id="ARBA00022694"/>
    </source>
</evidence>
<keyword evidence="4" id="KW-0547">Nucleotide-binding</keyword>
<accession>A0A381SFJ6</accession>
<dbReference type="GO" id="GO:0005524">
    <property type="term" value="F:ATP binding"/>
    <property type="evidence" value="ECO:0007669"/>
    <property type="project" value="UniProtKB-KW"/>
</dbReference>
<evidence type="ECO:0000259" key="7">
    <source>
        <dbReference type="Pfam" id="PF01171"/>
    </source>
</evidence>
<evidence type="ECO:0000256" key="6">
    <source>
        <dbReference type="ARBA" id="ARBA00048539"/>
    </source>
</evidence>
<dbReference type="AlphaFoldDB" id="A0A381SFJ6"/>
<dbReference type="NCBIfam" id="TIGR02432">
    <property type="entry name" value="lysidine_TilS_N"/>
    <property type="match status" value="1"/>
</dbReference>
<evidence type="ECO:0000256" key="1">
    <source>
        <dbReference type="ARBA" id="ARBA00013267"/>
    </source>
</evidence>
<dbReference type="CDD" id="cd01992">
    <property type="entry name" value="TilS_N"/>
    <property type="match status" value="1"/>
</dbReference>
<dbReference type="PANTHER" id="PTHR43033">
    <property type="entry name" value="TRNA(ILE)-LYSIDINE SYNTHASE-RELATED"/>
    <property type="match status" value="1"/>
</dbReference>
<name>A0A381SFJ6_9ZZZZ</name>
<dbReference type="PANTHER" id="PTHR43033:SF5">
    <property type="entry name" value="TRNA(ILE)-LYSIDINE SYNTHETASE"/>
    <property type="match status" value="1"/>
</dbReference>
<proteinExistence type="predicted"/>
<dbReference type="Gene3D" id="3.40.50.620">
    <property type="entry name" value="HUPs"/>
    <property type="match status" value="1"/>
</dbReference>
<keyword evidence="5" id="KW-0067">ATP-binding</keyword>
<gene>
    <name evidence="8" type="ORF">METZ01_LOCUS55098</name>
</gene>
<sequence length="289" mass="34002">MALTALSHVLMKEKNYKIFFVLVDHGIRRNSHKEALQVKKLLKINNIDLKILRNKKKIVSNIQKNARDIRYGLLIKYCKKNKAQSLLTAHHQDDQIETFLIRLSRGSGVEGLSSMSETTKLKHGVNLIRPFLEFKKIQLNYISNKVFGKTFKDPSNKNKNFLRTNIRDLKKILQNKGLNFEKIIRSIKNISSSKEAINFYVARSIKKFVKFRKKETILNLKQFRKEPKEIRFRIINNIVKKRTNSYYPPRSEKVLNLINNFQTNNLKKCTLGGCIFERKRSFLYVSKEL</sequence>
<protein>
    <recommendedName>
        <fullName evidence="1">tRNA(Ile)-lysidine synthetase</fullName>
        <ecNumber evidence="1">6.3.4.19</ecNumber>
    </recommendedName>
</protein>
<dbReference type="InterPro" id="IPR012094">
    <property type="entry name" value="tRNA_Ile_lys_synt"/>
</dbReference>
<dbReference type="GO" id="GO:0032267">
    <property type="term" value="F:tRNA(Ile)-lysidine synthase activity"/>
    <property type="evidence" value="ECO:0007669"/>
    <property type="project" value="UniProtKB-EC"/>
</dbReference>
<dbReference type="EC" id="6.3.4.19" evidence="1"/>
<dbReference type="GO" id="GO:0008033">
    <property type="term" value="P:tRNA processing"/>
    <property type="evidence" value="ECO:0007669"/>
    <property type="project" value="UniProtKB-KW"/>
</dbReference>
<reference evidence="8" key="1">
    <citation type="submission" date="2018-05" db="EMBL/GenBank/DDBJ databases">
        <authorList>
            <person name="Lanie J.A."/>
            <person name="Ng W.-L."/>
            <person name="Kazmierczak K.M."/>
            <person name="Andrzejewski T.M."/>
            <person name="Davidsen T.M."/>
            <person name="Wayne K.J."/>
            <person name="Tettelin H."/>
            <person name="Glass J.I."/>
            <person name="Rusch D."/>
            <person name="Podicherti R."/>
            <person name="Tsui H.-C.T."/>
            <person name="Winkler M.E."/>
        </authorList>
    </citation>
    <scope>NUCLEOTIDE SEQUENCE</scope>
</reference>
<keyword evidence="2" id="KW-0436">Ligase</keyword>
<evidence type="ECO:0000256" key="4">
    <source>
        <dbReference type="ARBA" id="ARBA00022741"/>
    </source>
</evidence>